<dbReference type="AlphaFoldDB" id="W6UDT6"/>
<dbReference type="GeneID" id="36341267"/>
<protein>
    <submittedName>
        <fullName evidence="1">Uncharacterized protein</fullName>
    </submittedName>
</protein>
<proteinExistence type="predicted"/>
<evidence type="ECO:0000313" key="1">
    <source>
        <dbReference type="EMBL" id="EUB59525.1"/>
    </source>
</evidence>
<dbReference type="Proteomes" id="UP000019149">
    <property type="component" value="Unassembled WGS sequence"/>
</dbReference>
<accession>W6UDT6</accession>
<reference evidence="1 2" key="1">
    <citation type="journal article" date="2013" name="Nat. Genet.">
        <title>The genome of the hydatid tapeworm Echinococcus granulosus.</title>
        <authorList>
            <person name="Zheng H."/>
            <person name="Zhang W."/>
            <person name="Zhang L."/>
            <person name="Zhang Z."/>
            <person name="Li J."/>
            <person name="Lu G."/>
            <person name="Zhu Y."/>
            <person name="Wang Y."/>
            <person name="Huang Y."/>
            <person name="Liu J."/>
            <person name="Kang H."/>
            <person name="Chen J."/>
            <person name="Wang L."/>
            <person name="Chen A."/>
            <person name="Yu S."/>
            <person name="Gao Z."/>
            <person name="Jin L."/>
            <person name="Gu W."/>
            <person name="Wang Z."/>
            <person name="Zhao L."/>
            <person name="Shi B."/>
            <person name="Wen H."/>
            <person name="Lin R."/>
            <person name="Jones M.K."/>
            <person name="Brejova B."/>
            <person name="Vinar T."/>
            <person name="Zhao G."/>
            <person name="McManus D.P."/>
            <person name="Chen Z."/>
            <person name="Zhou Y."/>
            <person name="Wang S."/>
        </authorList>
    </citation>
    <scope>NUCLEOTIDE SEQUENCE [LARGE SCALE GENOMIC DNA]</scope>
</reference>
<sequence>MHVEEAITIPTARPASTATAAATATATVTIVHTHKHALSPTTSPCVAFAICAHRRAKQITRSAVPPPLSNLICTRESMNRTLLQAAQAMRIHKALNHAQGLSRGYAKCSTSRTSSWLEIQEVTRQGLRYVLTITSAKHQSAA</sequence>
<name>W6UDT6_ECHGR</name>
<gene>
    <name evidence="1" type="ORF">EGR_05552</name>
</gene>
<keyword evidence="2" id="KW-1185">Reference proteome</keyword>
<evidence type="ECO:0000313" key="2">
    <source>
        <dbReference type="Proteomes" id="UP000019149"/>
    </source>
</evidence>
<organism evidence="1 2">
    <name type="scientific">Echinococcus granulosus</name>
    <name type="common">Hydatid tapeworm</name>
    <dbReference type="NCBI Taxonomy" id="6210"/>
    <lineage>
        <taxon>Eukaryota</taxon>
        <taxon>Metazoa</taxon>
        <taxon>Spiralia</taxon>
        <taxon>Lophotrochozoa</taxon>
        <taxon>Platyhelminthes</taxon>
        <taxon>Cestoda</taxon>
        <taxon>Eucestoda</taxon>
        <taxon>Cyclophyllidea</taxon>
        <taxon>Taeniidae</taxon>
        <taxon>Echinococcus</taxon>
        <taxon>Echinococcus granulosus group</taxon>
    </lineage>
</organism>
<dbReference type="EMBL" id="APAU02000042">
    <property type="protein sequence ID" value="EUB59525.1"/>
    <property type="molecule type" value="Genomic_DNA"/>
</dbReference>
<comment type="caution">
    <text evidence="1">The sequence shown here is derived from an EMBL/GenBank/DDBJ whole genome shotgun (WGS) entry which is preliminary data.</text>
</comment>
<dbReference type="RefSeq" id="XP_024350721.1">
    <property type="nucleotide sequence ID" value="XM_024494801.1"/>
</dbReference>
<dbReference type="CTD" id="36341267"/>
<dbReference type="KEGG" id="egl:EGR_05552"/>